<dbReference type="SUPFAM" id="SSF51215">
    <property type="entry name" value="Regulatory protein AraC"/>
    <property type="match status" value="1"/>
</dbReference>
<dbReference type="SUPFAM" id="SSF46689">
    <property type="entry name" value="Homeodomain-like"/>
    <property type="match status" value="2"/>
</dbReference>
<evidence type="ECO:0000259" key="4">
    <source>
        <dbReference type="PROSITE" id="PS01124"/>
    </source>
</evidence>
<feature type="domain" description="HTH araC/xylS-type" evidence="4">
    <location>
        <begin position="192"/>
        <end position="290"/>
    </location>
</feature>
<dbReference type="EMBL" id="DWWU01000008">
    <property type="protein sequence ID" value="HJC14507.1"/>
    <property type="molecule type" value="Genomic_DNA"/>
</dbReference>
<evidence type="ECO:0000313" key="6">
    <source>
        <dbReference type="Proteomes" id="UP000823849"/>
    </source>
</evidence>
<organism evidence="5 6">
    <name type="scientific">Candidatus Fusicatenibacter intestinigallinarum</name>
    <dbReference type="NCBI Taxonomy" id="2838598"/>
    <lineage>
        <taxon>Bacteria</taxon>
        <taxon>Bacillati</taxon>
        <taxon>Bacillota</taxon>
        <taxon>Clostridia</taxon>
        <taxon>Lachnospirales</taxon>
        <taxon>Lachnospiraceae</taxon>
        <taxon>Fusicatenibacter</taxon>
    </lineage>
</organism>
<reference evidence="5" key="2">
    <citation type="submission" date="2021-04" db="EMBL/GenBank/DDBJ databases">
        <authorList>
            <person name="Gilroy R."/>
        </authorList>
    </citation>
    <scope>NUCLEOTIDE SEQUENCE</scope>
    <source>
        <strain evidence="5">CHK185-5351</strain>
    </source>
</reference>
<protein>
    <submittedName>
        <fullName evidence="5">AraC family transcriptional regulator</fullName>
    </submittedName>
</protein>
<comment type="caution">
    <text evidence="5">The sequence shown here is derived from an EMBL/GenBank/DDBJ whole genome shotgun (WGS) entry which is preliminary data.</text>
</comment>
<dbReference type="Gene3D" id="1.10.10.60">
    <property type="entry name" value="Homeodomain-like"/>
    <property type="match status" value="2"/>
</dbReference>
<dbReference type="GO" id="GO:0003700">
    <property type="term" value="F:DNA-binding transcription factor activity"/>
    <property type="evidence" value="ECO:0007669"/>
    <property type="project" value="InterPro"/>
</dbReference>
<keyword evidence="3" id="KW-0804">Transcription</keyword>
<reference evidence="5" key="1">
    <citation type="journal article" date="2021" name="PeerJ">
        <title>Extensive microbial diversity within the chicken gut microbiome revealed by metagenomics and culture.</title>
        <authorList>
            <person name="Gilroy R."/>
            <person name="Ravi A."/>
            <person name="Getino M."/>
            <person name="Pursley I."/>
            <person name="Horton D.L."/>
            <person name="Alikhan N.F."/>
            <person name="Baker D."/>
            <person name="Gharbi K."/>
            <person name="Hall N."/>
            <person name="Watson M."/>
            <person name="Adriaenssens E.M."/>
            <person name="Foster-Nyarko E."/>
            <person name="Jarju S."/>
            <person name="Secka A."/>
            <person name="Antonio M."/>
            <person name="Oren A."/>
            <person name="Chaudhuri R.R."/>
            <person name="La Ragione R."/>
            <person name="Hildebrand F."/>
            <person name="Pallen M.J."/>
        </authorList>
    </citation>
    <scope>NUCLEOTIDE SEQUENCE</scope>
    <source>
        <strain evidence="5">CHK185-5351</strain>
    </source>
</reference>
<evidence type="ECO:0000256" key="2">
    <source>
        <dbReference type="ARBA" id="ARBA00023125"/>
    </source>
</evidence>
<evidence type="ECO:0000256" key="1">
    <source>
        <dbReference type="ARBA" id="ARBA00023015"/>
    </source>
</evidence>
<dbReference type="GO" id="GO:0043565">
    <property type="term" value="F:sequence-specific DNA binding"/>
    <property type="evidence" value="ECO:0007669"/>
    <property type="project" value="InterPro"/>
</dbReference>
<dbReference type="PROSITE" id="PS01124">
    <property type="entry name" value="HTH_ARAC_FAMILY_2"/>
    <property type="match status" value="1"/>
</dbReference>
<evidence type="ECO:0000313" key="5">
    <source>
        <dbReference type="EMBL" id="HJC14507.1"/>
    </source>
</evidence>
<dbReference type="Proteomes" id="UP000823849">
    <property type="component" value="Unassembled WGS sequence"/>
</dbReference>
<dbReference type="InterPro" id="IPR018060">
    <property type="entry name" value="HTH_AraC"/>
</dbReference>
<proteinExistence type="predicted"/>
<name>A0A9D2N8Z4_9FIRM</name>
<dbReference type="InterPro" id="IPR037923">
    <property type="entry name" value="HTH-like"/>
</dbReference>
<sequence>MRQSYFSYEFDVPSPFQFIKTGKCEAVSSIQPHGPQKNNEFELMIGSEGTLSLQFRKNTCTVSPGKFLIFPPSLSDPKPSPPVRPKGAKETYCSYYWMCFSCSAASFFTGPYDSSRKTKPGAIFLPPHGSLLHPHKALLLMRQLQDCVRSGYDAHYLNYMATLILCEISNQHRFQLSREKNDIVNGREQLYNDIIDYVNSFINEDLKVTNIARHFGYNDKYLSRYFKKISGVSLKHYILSQKIERANFLLTDTNLTVGDISDSLGFSDYHNFIRAYKSITSMTPSEYRNIYARRIVEHD</sequence>
<keyword evidence="1" id="KW-0805">Transcription regulation</keyword>
<dbReference type="InterPro" id="IPR009057">
    <property type="entry name" value="Homeodomain-like_sf"/>
</dbReference>
<accession>A0A9D2N8Z4</accession>
<dbReference type="PANTHER" id="PTHR43280">
    <property type="entry name" value="ARAC-FAMILY TRANSCRIPTIONAL REGULATOR"/>
    <property type="match status" value="1"/>
</dbReference>
<dbReference type="PANTHER" id="PTHR43280:SF2">
    <property type="entry name" value="HTH-TYPE TRANSCRIPTIONAL REGULATOR EXSA"/>
    <property type="match status" value="1"/>
</dbReference>
<dbReference type="Pfam" id="PF12833">
    <property type="entry name" value="HTH_18"/>
    <property type="match status" value="1"/>
</dbReference>
<keyword evidence="2" id="KW-0238">DNA-binding</keyword>
<dbReference type="SMART" id="SM00342">
    <property type="entry name" value="HTH_ARAC"/>
    <property type="match status" value="1"/>
</dbReference>
<gene>
    <name evidence="5" type="ORF">H9705_01585</name>
</gene>
<dbReference type="AlphaFoldDB" id="A0A9D2N8Z4"/>
<evidence type="ECO:0000256" key="3">
    <source>
        <dbReference type="ARBA" id="ARBA00023163"/>
    </source>
</evidence>